<proteinExistence type="predicted"/>
<keyword evidence="3" id="KW-1185">Reference proteome</keyword>
<dbReference type="AlphaFoldDB" id="A0A9W6NYU6"/>
<dbReference type="EMBL" id="BSFQ01000038">
    <property type="protein sequence ID" value="GLL14890.1"/>
    <property type="molecule type" value="Genomic_DNA"/>
</dbReference>
<evidence type="ECO:0000313" key="2">
    <source>
        <dbReference type="EMBL" id="GLL14890.1"/>
    </source>
</evidence>
<accession>A0A9W6NYU6</accession>
<reference evidence="2" key="2">
    <citation type="submission" date="2023-01" db="EMBL/GenBank/DDBJ databases">
        <authorList>
            <person name="Sun Q."/>
            <person name="Evtushenko L."/>
        </authorList>
    </citation>
    <scope>NUCLEOTIDE SEQUENCE</scope>
    <source>
        <strain evidence="2">VKM Ac-1069</strain>
    </source>
</reference>
<evidence type="ECO:0000256" key="1">
    <source>
        <dbReference type="SAM" id="MobiDB-lite"/>
    </source>
</evidence>
<organism evidence="2 3">
    <name type="scientific">Pseudonocardia halophobica</name>
    <dbReference type="NCBI Taxonomy" id="29401"/>
    <lineage>
        <taxon>Bacteria</taxon>
        <taxon>Bacillati</taxon>
        <taxon>Actinomycetota</taxon>
        <taxon>Actinomycetes</taxon>
        <taxon>Pseudonocardiales</taxon>
        <taxon>Pseudonocardiaceae</taxon>
        <taxon>Pseudonocardia</taxon>
    </lineage>
</organism>
<gene>
    <name evidence="2" type="ORF">GCM10017577_60390</name>
</gene>
<reference evidence="2" key="1">
    <citation type="journal article" date="2014" name="Int. J. Syst. Evol. Microbiol.">
        <title>Complete genome sequence of Corynebacterium casei LMG S-19264T (=DSM 44701T), isolated from a smear-ripened cheese.</title>
        <authorList>
            <consortium name="US DOE Joint Genome Institute (JGI-PGF)"/>
            <person name="Walter F."/>
            <person name="Albersmeier A."/>
            <person name="Kalinowski J."/>
            <person name="Ruckert C."/>
        </authorList>
    </citation>
    <scope>NUCLEOTIDE SEQUENCE</scope>
    <source>
        <strain evidence="2">VKM Ac-1069</strain>
    </source>
</reference>
<feature type="region of interest" description="Disordered" evidence="1">
    <location>
        <begin position="89"/>
        <end position="137"/>
    </location>
</feature>
<sequence>MRHPLRPRLPAVLAASLAVVAVGGLTGAALVVDTGPPGSVLAAELRVTPPVAPVGSVEPTALHQSAHVPRTPVTTPQAPAPLALAGAVRAAAAARAEGDRTPCPSTRAAAPRLPGTGSRQGCPESPGTDPGGPPLTP</sequence>
<protein>
    <submittedName>
        <fullName evidence="2">Uncharacterized protein</fullName>
    </submittedName>
</protein>
<comment type="caution">
    <text evidence="2">The sequence shown here is derived from an EMBL/GenBank/DDBJ whole genome shotgun (WGS) entry which is preliminary data.</text>
</comment>
<dbReference type="Proteomes" id="UP001143463">
    <property type="component" value="Unassembled WGS sequence"/>
</dbReference>
<evidence type="ECO:0000313" key="3">
    <source>
        <dbReference type="Proteomes" id="UP001143463"/>
    </source>
</evidence>
<dbReference type="RefSeq" id="WP_037051456.1">
    <property type="nucleotide sequence ID" value="NZ_BAAAUZ010000001.1"/>
</dbReference>
<name>A0A9W6NYU6_9PSEU</name>